<dbReference type="HOGENOM" id="CLU_1062295_0_0_1"/>
<dbReference type="eggNOG" id="ENOG502RNK4">
    <property type="taxonomic scope" value="Eukaryota"/>
</dbReference>
<protein>
    <recommendedName>
        <fullName evidence="3">Tethering factor for nuclear proteasome STS1</fullName>
    </recommendedName>
</protein>
<dbReference type="GO" id="GO:0005635">
    <property type="term" value="C:nuclear envelope"/>
    <property type="evidence" value="ECO:0007669"/>
    <property type="project" value="EnsemblFungi"/>
</dbReference>
<organism evidence="4 6">
    <name type="scientific">Schizosaccharomyces japonicus (strain yFS275 / FY16936)</name>
    <name type="common">Fission yeast</name>
    <dbReference type="NCBI Taxonomy" id="402676"/>
    <lineage>
        <taxon>Eukaryota</taxon>
        <taxon>Fungi</taxon>
        <taxon>Dikarya</taxon>
        <taxon>Ascomycota</taxon>
        <taxon>Taphrinomycotina</taxon>
        <taxon>Schizosaccharomycetes</taxon>
        <taxon>Schizosaccharomycetales</taxon>
        <taxon>Schizosaccharomycetaceae</taxon>
        <taxon>Schizosaccharomyces</taxon>
    </lineage>
</organism>
<evidence type="ECO:0000313" key="6">
    <source>
        <dbReference type="Proteomes" id="UP000001744"/>
    </source>
</evidence>
<evidence type="ECO:0000256" key="3">
    <source>
        <dbReference type="RuleBase" id="RU368013"/>
    </source>
</evidence>
<dbReference type="AlphaFoldDB" id="B6JUT1"/>
<dbReference type="PANTHER" id="PTHR28032:SF1">
    <property type="entry name" value="FI02826P"/>
    <property type="match status" value="1"/>
</dbReference>
<dbReference type="OrthoDB" id="10061064at2759"/>
<dbReference type="GO" id="GO:0042802">
    <property type="term" value="F:identical protein binding"/>
    <property type="evidence" value="ECO:0007669"/>
    <property type="project" value="EnsemblFungi"/>
</dbReference>
<proteinExistence type="inferred from homology"/>
<keyword evidence="3" id="KW-0963">Cytoplasm</keyword>
<comment type="subcellular location">
    <subcellularLocation>
        <location evidence="3">Cytoplasm</location>
    </subcellularLocation>
    <subcellularLocation>
        <location evidence="3">Nucleus</location>
    </subcellularLocation>
</comment>
<comment type="similarity">
    <text evidence="1 3">Belongs to the cut8/STS1 family.</text>
</comment>
<comment type="subunit">
    <text evidence="3">Binds the proteasome.</text>
</comment>
<keyword evidence="4" id="KW-0647">Proteasome</keyword>
<dbReference type="GO" id="GO:0071630">
    <property type="term" value="P:nuclear protein quality control by the ubiquitin-proteasome system"/>
    <property type="evidence" value="ECO:0000318"/>
    <property type="project" value="GO_Central"/>
</dbReference>
<comment type="function">
    <text evidence="3">Involved in ubiquitin-mediated protein degradation. Regulatory factor in the ubiquitin/proteasome pathway that controls the turnover of proteasome substrates. Targets proteasomes to the nucleus and facilitates the degradation of nuclear proteins.</text>
</comment>
<evidence type="ECO:0000313" key="5">
    <source>
        <dbReference type="JaponicusDB" id="SJAG_00054"/>
    </source>
</evidence>
<dbReference type="Pfam" id="PF08559">
    <property type="entry name" value="Cut8"/>
    <property type="match status" value="1"/>
</dbReference>
<dbReference type="GO" id="GO:0000502">
    <property type="term" value="C:proteasome complex"/>
    <property type="evidence" value="ECO:0007669"/>
    <property type="project" value="UniProtKB-KW"/>
</dbReference>
<dbReference type="GO" id="GO:0000785">
    <property type="term" value="C:chromatin"/>
    <property type="evidence" value="ECO:0007669"/>
    <property type="project" value="EnsemblFungi"/>
</dbReference>
<dbReference type="InterPro" id="IPR038422">
    <property type="entry name" value="Cut8/Sts1_sf"/>
</dbReference>
<dbReference type="GO" id="GO:0032934">
    <property type="term" value="F:sterol binding"/>
    <property type="evidence" value="ECO:0007669"/>
    <property type="project" value="EnsemblFungi"/>
</dbReference>
<dbReference type="VEuPathDB" id="FungiDB:SJAG_00054"/>
<dbReference type="Gene3D" id="1.20.58.1590">
    <property type="entry name" value="Tethering factor for nuclear proteasome Cut8/Sts1"/>
    <property type="match status" value="1"/>
</dbReference>
<dbReference type="PANTHER" id="PTHR28032">
    <property type="entry name" value="FI02826P"/>
    <property type="match status" value="1"/>
</dbReference>
<dbReference type="Proteomes" id="UP000001744">
    <property type="component" value="Unassembled WGS sequence"/>
</dbReference>
<dbReference type="OMA" id="TITQYAN"/>
<dbReference type="GO" id="GO:0015031">
    <property type="term" value="P:protein transport"/>
    <property type="evidence" value="ECO:0007669"/>
    <property type="project" value="UniProtKB-UniRule"/>
</dbReference>
<dbReference type="EMBL" id="KE651166">
    <property type="protein sequence ID" value="EEB05062.1"/>
    <property type="molecule type" value="Genomic_DNA"/>
</dbReference>
<gene>
    <name evidence="5" type="primary">cut8</name>
    <name evidence="4" type="ORF">SJAG_00054</name>
</gene>
<evidence type="ECO:0000256" key="2">
    <source>
        <dbReference type="ARBA" id="ARBA00023242"/>
    </source>
</evidence>
<dbReference type="InterPro" id="IPR013868">
    <property type="entry name" value="Cut8/Sts1_fam"/>
</dbReference>
<accession>B6JUT1</accession>
<keyword evidence="2 3" id="KW-0539">Nucleus</keyword>
<dbReference type="GeneID" id="7051006"/>
<evidence type="ECO:0000313" key="4">
    <source>
        <dbReference type="EMBL" id="EEB05062.1"/>
    </source>
</evidence>
<dbReference type="RefSeq" id="XP_002171355.1">
    <property type="nucleotide sequence ID" value="XM_002171319.2"/>
</dbReference>
<evidence type="ECO:0000256" key="1">
    <source>
        <dbReference type="ARBA" id="ARBA00006199"/>
    </source>
</evidence>
<dbReference type="JaponicusDB" id="SJAG_00054">
    <property type="gene designation" value="cut8"/>
</dbReference>
<name>B6JUT1_SCHJY</name>
<dbReference type="GO" id="GO:0034399">
    <property type="term" value="C:nuclear periphery"/>
    <property type="evidence" value="ECO:0007669"/>
    <property type="project" value="EnsemblFungi"/>
</dbReference>
<reference evidence="4 6" key="1">
    <citation type="journal article" date="2011" name="Science">
        <title>Comparative functional genomics of the fission yeasts.</title>
        <authorList>
            <person name="Rhind N."/>
            <person name="Chen Z."/>
            <person name="Yassour M."/>
            <person name="Thompson D.A."/>
            <person name="Haas B.J."/>
            <person name="Habib N."/>
            <person name="Wapinski I."/>
            <person name="Roy S."/>
            <person name="Lin M.F."/>
            <person name="Heiman D.I."/>
            <person name="Young S.K."/>
            <person name="Furuya K."/>
            <person name="Guo Y."/>
            <person name="Pidoux A."/>
            <person name="Chen H.M."/>
            <person name="Robbertse B."/>
            <person name="Goldberg J.M."/>
            <person name="Aoki K."/>
            <person name="Bayne E.H."/>
            <person name="Berlin A.M."/>
            <person name="Desjardins C.A."/>
            <person name="Dobbs E."/>
            <person name="Dukaj L."/>
            <person name="Fan L."/>
            <person name="FitzGerald M.G."/>
            <person name="French C."/>
            <person name="Gujja S."/>
            <person name="Hansen K."/>
            <person name="Keifenheim D."/>
            <person name="Levin J.Z."/>
            <person name="Mosher R.A."/>
            <person name="Mueller C.A."/>
            <person name="Pfiffner J."/>
            <person name="Priest M."/>
            <person name="Russ C."/>
            <person name="Smialowska A."/>
            <person name="Swoboda P."/>
            <person name="Sykes S.M."/>
            <person name="Vaughn M."/>
            <person name="Vengrova S."/>
            <person name="Yoder R."/>
            <person name="Zeng Q."/>
            <person name="Allshire R."/>
            <person name="Baulcombe D."/>
            <person name="Birren B.W."/>
            <person name="Brown W."/>
            <person name="Ekwall K."/>
            <person name="Kellis M."/>
            <person name="Leatherwood J."/>
            <person name="Levin H."/>
            <person name="Margalit H."/>
            <person name="Martienssen R."/>
            <person name="Nieduszynski C.A."/>
            <person name="Spatafora J.W."/>
            <person name="Friedman N."/>
            <person name="Dalgaard J.Z."/>
            <person name="Baumann P."/>
            <person name="Niki H."/>
            <person name="Regev A."/>
            <person name="Nusbaum C."/>
        </authorList>
    </citation>
    <scope>NUCLEOTIDE SEQUENCE [LARGE SCALE GENOMIC DNA]</scope>
    <source>
        <strain evidence="6">yFS275 / FY16936</strain>
    </source>
</reference>
<dbReference type="GO" id="GO:0031144">
    <property type="term" value="P:proteasome localization"/>
    <property type="evidence" value="ECO:0000318"/>
    <property type="project" value="GO_Central"/>
</dbReference>
<dbReference type="GO" id="GO:0005737">
    <property type="term" value="C:cytoplasm"/>
    <property type="evidence" value="ECO:0007669"/>
    <property type="project" value="UniProtKB-SubCell"/>
</dbReference>
<sequence>METLSYTCLRKRKAESDEPVQKRVRQLPVGNHLPLSRLLQYTNKQQVHDLLLQCVHKHPDLAKDIRNSLPPPSLEECIDTLQQLLKQLTDAFPYGGDARGDYAYHRVKHAYMAVFHALNDLVPCFLPPHSSCYKTNFAFLDAATNVIHKLPEFHNANYNVYKYQAYYELSGAWIVVLRQLEDKPVIPELPIRELQEHNKKSQNRLQEALDYVTSLQKDQSVFTYDTGFGAFDWNLHRA</sequence>
<keyword evidence="3" id="KW-0653">Protein transport</keyword>
<dbReference type="STRING" id="402676.B6JUT1"/>
<dbReference type="GO" id="GO:0070628">
    <property type="term" value="F:proteasome binding"/>
    <property type="evidence" value="ECO:0000318"/>
    <property type="project" value="GO_Central"/>
</dbReference>
<keyword evidence="3" id="KW-0813">Transport</keyword>
<keyword evidence="6" id="KW-1185">Reference proteome</keyword>